<proteinExistence type="predicted"/>
<reference evidence="1 2" key="1">
    <citation type="submission" date="2022-01" db="EMBL/GenBank/DDBJ databases">
        <authorList>
            <person name="Xiong W."/>
            <person name="Schranz E."/>
        </authorList>
    </citation>
    <scope>NUCLEOTIDE SEQUENCE [LARGE SCALE GENOMIC DNA]</scope>
</reference>
<comment type="caution">
    <text evidence="1">The sequence shown here is derived from an EMBL/GenBank/DDBJ whole genome shotgun (WGS) entry which is preliminary data.</text>
</comment>
<sequence>MVDRVTKSPKFSLGVRRMKAACMAAGMEGGKHAVREQATVGKFNPEEASAVVEQTQAMHASVKSFMETSFALYLHLGELDLAGLRQLCYDPDP</sequence>
<evidence type="ECO:0000313" key="2">
    <source>
        <dbReference type="Proteomes" id="UP001157418"/>
    </source>
</evidence>
<dbReference type="Proteomes" id="UP001157418">
    <property type="component" value="Unassembled WGS sequence"/>
</dbReference>
<dbReference type="EMBL" id="CAKMRJ010000002">
    <property type="protein sequence ID" value="CAH1417002.1"/>
    <property type="molecule type" value="Genomic_DNA"/>
</dbReference>
<keyword evidence="2" id="KW-1185">Reference proteome</keyword>
<accession>A0AAU9LTW1</accession>
<organism evidence="1 2">
    <name type="scientific">Lactuca virosa</name>
    <dbReference type="NCBI Taxonomy" id="75947"/>
    <lineage>
        <taxon>Eukaryota</taxon>
        <taxon>Viridiplantae</taxon>
        <taxon>Streptophyta</taxon>
        <taxon>Embryophyta</taxon>
        <taxon>Tracheophyta</taxon>
        <taxon>Spermatophyta</taxon>
        <taxon>Magnoliopsida</taxon>
        <taxon>eudicotyledons</taxon>
        <taxon>Gunneridae</taxon>
        <taxon>Pentapetalae</taxon>
        <taxon>asterids</taxon>
        <taxon>campanulids</taxon>
        <taxon>Asterales</taxon>
        <taxon>Asteraceae</taxon>
        <taxon>Cichorioideae</taxon>
        <taxon>Cichorieae</taxon>
        <taxon>Lactucinae</taxon>
        <taxon>Lactuca</taxon>
    </lineage>
</organism>
<protein>
    <submittedName>
        <fullName evidence="1">Uncharacterized protein</fullName>
    </submittedName>
</protein>
<gene>
    <name evidence="1" type="ORF">LVIROSA_LOCUS4725</name>
</gene>
<dbReference type="AlphaFoldDB" id="A0AAU9LTW1"/>
<evidence type="ECO:0000313" key="1">
    <source>
        <dbReference type="EMBL" id="CAH1417002.1"/>
    </source>
</evidence>
<name>A0AAU9LTW1_9ASTR</name>